<dbReference type="InParanoid" id="G0PKZ8"/>
<feature type="region of interest" description="Disordered" evidence="1">
    <location>
        <begin position="68"/>
        <end position="92"/>
    </location>
</feature>
<evidence type="ECO:0000256" key="1">
    <source>
        <dbReference type="SAM" id="MobiDB-lite"/>
    </source>
</evidence>
<accession>G0PKZ8</accession>
<sequence>MVMWCSQKRKIVFFLEFKESSYGYSRFTKDYKPRSSGYTAFGDKISINYQTYGRATKGFKVDFVCTSKDAPTPQPATPKTTSTPKTAGTQSTFSTPVITTQKVITTTKGSSQNYVPISLIAALHFLA</sequence>
<dbReference type="Proteomes" id="UP000008068">
    <property type="component" value="Unassembled WGS sequence"/>
</dbReference>
<name>G0PKZ8_CAEBE</name>
<keyword evidence="3" id="KW-1185">Reference proteome</keyword>
<dbReference type="HOGENOM" id="CLU_1972421_0_0_1"/>
<evidence type="ECO:0000313" key="3">
    <source>
        <dbReference type="Proteomes" id="UP000008068"/>
    </source>
</evidence>
<organism evidence="3">
    <name type="scientific">Caenorhabditis brenneri</name>
    <name type="common">Nematode worm</name>
    <dbReference type="NCBI Taxonomy" id="135651"/>
    <lineage>
        <taxon>Eukaryota</taxon>
        <taxon>Metazoa</taxon>
        <taxon>Ecdysozoa</taxon>
        <taxon>Nematoda</taxon>
        <taxon>Chromadorea</taxon>
        <taxon>Rhabditida</taxon>
        <taxon>Rhabditina</taxon>
        <taxon>Rhabditomorpha</taxon>
        <taxon>Rhabditoidea</taxon>
        <taxon>Rhabditidae</taxon>
        <taxon>Peloderinae</taxon>
        <taxon>Caenorhabditis</taxon>
    </lineage>
</organism>
<dbReference type="AlphaFoldDB" id="G0PKZ8"/>
<proteinExistence type="predicted"/>
<feature type="compositionally biased region" description="Low complexity" evidence="1">
    <location>
        <begin position="77"/>
        <end position="92"/>
    </location>
</feature>
<dbReference type="EMBL" id="GL380967">
    <property type="protein sequence ID" value="EGT33344.1"/>
    <property type="molecule type" value="Genomic_DNA"/>
</dbReference>
<gene>
    <name evidence="2" type="ORF">CAEBREN_24754</name>
</gene>
<protein>
    <submittedName>
        <fullName evidence="2">Uncharacterized protein</fullName>
    </submittedName>
</protein>
<reference evidence="3" key="1">
    <citation type="submission" date="2011-07" db="EMBL/GenBank/DDBJ databases">
        <authorList>
            <consortium name="Caenorhabditis brenneri Sequencing and Analysis Consortium"/>
            <person name="Wilson R.K."/>
        </authorList>
    </citation>
    <scope>NUCLEOTIDE SEQUENCE [LARGE SCALE GENOMIC DNA]</scope>
    <source>
        <strain evidence="3">PB2801</strain>
    </source>
</reference>
<evidence type="ECO:0000313" key="2">
    <source>
        <dbReference type="EMBL" id="EGT33344.1"/>
    </source>
</evidence>